<dbReference type="Proteomes" id="UP000501179">
    <property type="component" value="Chromosome"/>
</dbReference>
<gene>
    <name evidence="2" type="ORF">HA039_30365</name>
</gene>
<sequence length="126" mass="12847">MIGPKLAFARTAFAAMLLTAAGSLGAPAVAVTGAAGAAAACPWNLNAPTASLNPYSTADTVSATATVRKGPYGECDPVTSYPPGRSIVVRCYVANSFGNTWSYIAGSGWVWDANLANGGSPYYCQF</sequence>
<protein>
    <recommendedName>
        <fullName evidence="4">SH3 domain-containing protein</fullName>
    </recommendedName>
</protein>
<evidence type="ECO:0000313" key="3">
    <source>
        <dbReference type="Proteomes" id="UP000501179"/>
    </source>
</evidence>
<dbReference type="EMBL" id="CP050177">
    <property type="protein sequence ID" value="QIQ06042.1"/>
    <property type="molecule type" value="Genomic_DNA"/>
</dbReference>
<dbReference type="RefSeq" id="WP_167034727.1">
    <property type="nucleotide sequence ID" value="NZ_CP050177.1"/>
</dbReference>
<feature type="signal peptide" evidence="1">
    <location>
        <begin position="1"/>
        <end position="30"/>
    </location>
</feature>
<evidence type="ECO:0000256" key="1">
    <source>
        <dbReference type="SAM" id="SignalP"/>
    </source>
</evidence>
<dbReference type="AlphaFoldDB" id="A0A6G9H673"/>
<evidence type="ECO:0008006" key="4">
    <source>
        <dbReference type="Google" id="ProtNLM"/>
    </source>
</evidence>
<name>A0A6G9H673_9ACTN</name>
<accession>A0A6G9H673</accession>
<organism evidence="2 3">
    <name type="scientific">Streptomyces liangshanensis</name>
    <dbReference type="NCBI Taxonomy" id="2717324"/>
    <lineage>
        <taxon>Bacteria</taxon>
        <taxon>Bacillati</taxon>
        <taxon>Actinomycetota</taxon>
        <taxon>Actinomycetes</taxon>
        <taxon>Kitasatosporales</taxon>
        <taxon>Streptomycetaceae</taxon>
        <taxon>Streptomyces</taxon>
    </lineage>
</organism>
<proteinExistence type="predicted"/>
<feature type="chain" id="PRO_5038929242" description="SH3 domain-containing protein" evidence="1">
    <location>
        <begin position="31"/>
        <end position="126"/>
    </location>
</feature>
<evidence type="ECO:0000313" key="2">
    <source>
        <dbReference type="EMBL" id="QIQ06042.1"/>
    </source>
</evidence>
<dbReference type="KEGG" id="slia:HA039_30365"/>
<keyword evidence="1" id="KW-0732">Signal</keyword>
<keyword evidence="3" id="KW-1185">Reference proteome</keyword>
<reference evidence="2 3" key="1">
    <citation type="submission" date="2020-03" db="EMBL/GenBank/DDBJ databases">
        <title>A novel species.</title>
        <authorList>
            <person name="Gao J."/>
        </authorList>
    </citation>
    <scope>NUCLEOTIDE SEQUENCE [LARGE SCALE GENOMIC DNA]</scope>
    <source>
        <strain evidence="2 3">QMT-12</strain>
    </source>
</reference>